<dbReference type="EMBL" id="CABPRJ010001902">
    <property type="protein sequence ID" value="VVC40288.1"/>
    <property type="molecule type" value="Genomic_DNA"/>
</dbReference>
<sequence>MTNAYDDQKSYVLSQDLLIYISHLEEAYNEIEQSDEKTIILEWLLLILEETNEDIAMARIRNMMLSQLLMDIEYDKLRYPFNERPSLRAFAELADNLRTVLNIDASLDKENEQRGNLFLVDTEPVDRALDLGDFHYASTDNRLYVAIRNLPHEVGAFGYVAVSIGEVDDTQWLNSKGEPIETLIPTDLPVKQIACRFQAPVVPTQCDVKKVWYALKHRRPLTLRNYSYEFYKMLYENVQQEMLAERNKIKCTHPYINKLLKFLEIDMKAIGIHDAKMFCRLKLLSILKKQIKYLISEIENRFETLETARLIATISPIVSLPPKNCYNFVTSTLWNEISQQRPGTKYMDILAYEYPQYFFPKYFSVLAHQKKLILTNISNKYCKILDEMFVDLAKSIMWNMNKYKDAKWEWHLAHEINDAYIKEKSFKDSLCEIENSTDETTESFLAVIFNEMEMAQDKLKSIVKKNDQLTEQLKKNKLEIQKREQMHKVIVCEYEEKMDKLKKETNNEKLDIVKRENTITELRRRIKDLEK</sequence>
<evidence type="ECO:0000313" key="4">
    <source>
        <dbReference type="Proteomes" id="UP000325440"/>
    </source>
</evidence>
<proteinExistence type="predicted"/>
<dbReference type="OrthoDB" id="6587928at2759"/>
<accession>A0A5E4N6E8</accession>
<dbReference type="InterPro" id="IPR027831">
    <property type="entry name" value="DUF4485"/>
</dbReference>
<gene>
    <name evidence="3" type="ORF">CINCED_3A006429</name>
</gene>
<evidence type="ECO:0000313" key="3">
    <source>
        <dbReference type="EMBL" id="VVC40288.1"/>
    </source>
</evidence>
<feature type="domain" description="DUF4485" evidence="2">
    <location>
        <begin position="14"/>
        <end position="93"/>
    </location>
</feature>
<dbReference type="AlphaFoldDB" id="A0A5E4N6E8"/>
<dbReference type="Pfam" id="PF14846">
    <property type="entry name" value="DUF4485"/>
    <property type="match status" value="1"/>
</dbReference>
<dbReference type="Proteomes" id="UP000325440">
    <property type="component" value="Unassembled WGS sequence"/>
</dbReference>
<evidence type="ECO:0000259" key="2">
    <source>
        <dbReference type="Pfam" id="PF14846"/>
    </source>
</evidence>
<feature type="coiled-coil region" evidence="1">
    <location>
        <begin position="452"/>
        <end position="486"/>
    </location>
</feature>
<evidence type="ECO:0000256" key="1">
    <source>
        <dbReference type="SAM" id="Coils"/>
    </source>
</evidence>
<keyword evidence="4" id="KW-1185">Reference proteome</keyword>
<reference evidence="3 4" key="1">
    <citation type="submission" date="2019-08" db="EMBL/GenBank/DDBJ databases">
        <authorList>
            <person name="Alioto T."/>
            <person name="Alioto T."/>
            <person name="Gomez Garrido J."/>
        </authorList>
    </citation>
    <scope>NUCLEOTIDE SEQUENCE [LARGE SCALE GENOMIC DNA]</scope>
</reference>
<name>A0A5E4N6E8_9HEMI</name>
<protein>
    <recommendedName>
        <fullName evidence="2">DUF4485 domain-containing protein</fullName>
    </recommendedName>
</protein>
<organism evidence="3 4">
    <name type="scientific">Cinara cedri</name>
    <dbReference type="NCBI Taxonomy" id="506608"/>
    <lineage>
        <taxon>Eukaryota</taxon>
        <taxon>Metazoa</taxon>
        <taxon>Ecdysozoa</taxon>
        <taxon>Arthropoda</taxon>
        <taxon>Hexapoda</taxon>
        <taxon>Insecta</taxon>
        <taxon>Pterygota</taxon>
        <taxon>Neoptera</taxon>
        <taxon>Paraneoptera</taxon>
        <taxon>Hemiptera</taxon>
        <taxon>Sternorrhyncha</taxon>
        <taxon>Aphidomorpha</taxon>
        <taxon>Aphidoidea</taxon>
        <taxon>Aphididae</taxon>
        <taxon>Lachninae</taxon>
        <taxon>Cinara</taxon>
    </lineage>
</organism>
<keyword evidence="1" id="KW-0175">Coiled coil</keyword>